<evidence type="ECO:0000313" key="3">
    <source>
        <dbReference type="Proteomes" id="UP001434883"/>
    </source>
</evidence>
<keyword evidence="1" id="KW-0472">Membrane</keyword>
<reference evidence="2 3" key="1">
    <citation type="submission" date="2021-06" db="EMBL/GenBank/DDBJ databases">
        <authorList>
            <person name="Palmer J.M."/>
        </authorList>
    </citation>
    <scope>NUCLEOTIDE SEQUENCE [LARGE SCALE GENOMIC DNA]</scope>
    <source>
        <strain evidence="2 3">XC_2019</strain>
        <tissue evidence="2">Muscle</tissue>
    </source>
</reference>
<evidence type="ECO:0000313" key="2">
    <source>
        <dbReference type="EMBL" id="MEQ2213758.1"/>
    </source>
</evidence>
<evidence type="ECO:0000256" key="1">
    <source>
        <dbReference type="SAM" id="Phobius"/>
    </source>
</evidence>
<sequence>MRQRTIEQNVSLCIYLYFSLICCIIGVYFYSKCFQKNKSLPNMRTLHKCSEALCKVDLISLENLISKATAIHLSPVVLGPMVLNTSEVLDHPPLMYSIITSVPECHVNH</sequence>
<dbReference type="EMBL" id="JAHRIN010063215">
    <property type="protein sequence ID" value="MEQ2213758.1"/>
    <property type="molecule type" value="Genomic_DNA"/>
</dbReference>
<dbReference type="Proteomes" id="UP001434883">
    <property type="component" value="Unassembled WGS sequence"/>
</dbReference>
<gene>
    <name evidence="2" type="ORF">XENOCAPTIV_020410</name>
</gene>
<name>A0ABV0S223_9TELE</name>
<organism evidence="2 3">
    <name type="scientific">Xenoophorus captivus</name>
    <dbReference type="NCBI Taxonomy" id="1517983"/>
    <lineage>
        <taxon>Eukaryota</taxon>
        <taxon>Metazoa</taxon>
        <taxon>Chordata</taxon>
        <taxon>Craniata</taxon>
        <taxon>Vertebrata</taxon>
        <taxon>Euteleostomi</taxon>
        <taxon>Actinopterygii</taxon>
        <taxon>Neopterygii</taxon>
        <taxon>Teleostei</taxon>
        <taxon>Neoteleostei</taxon>
        <taxon>Acanthomorphata</taxon>
        <taxon>Ovalentaria</taxon>
        <taxon>Atherinomorphae</taxon>
        <taxon>Cyprinodontiformes</taxon>
        <taxon>Goodeidae</taxon>
        <taxon>Xenoophorus</taxon>
    </lineage>
</organism>
<comment type="caution">
    <text evidence="2">The sequence shown here is derived from an EMBL/GenBank/DDBJ whole genome shotgun (WGS) entry which is preliminary data.</text>
</comment>
<protein>
    <submittedName>
        <fullName evidence="2">Uncharacterized protein</fullName>
    </submittedName>
</protein>
<keyword evidence="1" id="KW-0812">Transmembrane</keyword>
<proteinExistence type="predicted"/>
<keyword evidence="3" id="KW-1185">Reference proteome</keyword>
<keyword evidence="1" id="KW-1133">Transmembrane helix</keyword>
<accession>A0ABV0S223</accession>
<feature type="transmembrane region" description="Helical" evidence="1">
    <location>
        <begin position="12"/>
        <end position="31"/>
    </location>
</feature>